<protein>
    <submittedName>
        <fullName evidence="2">Flavoprotein</fullName>
    </submittedName>
</protein>
<dbReference type="InterPro" id="IPR003382">
    <property type="entry name" value="Flavoprotein"/>
</dbReference>
<accession>A0A1G6NK01</accession>
<dbReference type="STRING" id="1271860.SAMN05216174_103397"/>
<dbReference type="Proteomes" id="UP000199501">
    <property type="component" value="Unassembled WGS sequence"/>
</dbReference>
<dbReference type="RefSeq" id="WP_091449640.1">
    <property type="nucleotide sequence ID" value="NZ_FMZZ01000003.1"/>
</dbReference>
<proteinExistence type="predicted"/>
<dbReference type="SUPFAM" id="SSF52507">
    <property type="entry name" value="Homo-oligomeric flavin-containing Cys decarboxylases, HFCD"/>
    <property type="match status" value="1"/>
</dbReference>
<dbReference type="Pfam" id="PF02441">
    <property type="entry name" value="Flavoprotein"/>
    <property type="match status" value="1"/>
</dbReference>
<reference evidence="3" key="1">
    <citation type="submission" date="2016-10" db="EMBL/GenBank/DDBJ databases">
        <authorList>
            <person name="Varghese N."/>
            <person name="Submissions S."/>
        </authorList>
    </citation>
    <scope>NUCLEOTIDE SEQUENCE [LARGE SCALE GENOMIC DNA]</scope>
    <source>
        <strain evidence="3">IBRC-M 10403</strain>
    </source>
</reference>
<evidence type="ECO:0000313" key="3">
    <source>
        <dbReference type="Proteomes" id="UP000199501"/>
    </source>
</evidence>
<evidence type="ECO:0000313" key="2">
    <source>
        <dbReference type="EMBL" id="SDC68118.1"/>
    </source>
</evidence>
<keyword evidence="3" id="KW-1185">Reference proteome</keyword>
<name>A0A1G6NK01_9PSEU</name>
<sequence>MSRGVLGLVSSAGGGLDHRLRVELAVPAARRGWRLAITFTPTAGRWMAAAGETARLQSLTDLPVRSASRLPAEPKPYPIPDVFLFVPATANSLAKLALGIADNQAITALVEAMGTPGVPVIVRPQADPAQRAHPRWEEHLETLLHAGVHIADGPAEQPWGPLLDLVDTVAAP</sequence>
<organism evidence="2 3">
    <name type="scientific">Actinokineospora iranica</name>
    <dbReference type="NCBI Taxonomy" id="1271860"/>
    <lineage>
        <taxon>Bacteria</taxon>
        <taxon>Bacillati</taxon>
        <taxon>Actinomycetota</taxon>
        <taxon>Actinomycetes</taxon>
        <taxon>Pseudonocardiales</taxon>
        <taxon>Pseudonocardiaceae</taxon>
        <taxon>Actinokineospora</taxon>
    </lineage>
</organism>
<dbReference type="AlphaFoldDB" id="A0A1G6NK01"/>
<dbReference type="InterPro" id="IPR036551">
    <property type="entry name" value="Flavin_trans-like"/>
</dbReference>
<dbReference type="OrthoDB" id="161343at2"/>
<gene>
    <name evidence="2" type="ORF">SAMN05216174_103397</name>
</gene>
<feature type="domain" description="Flavoprotein" evidence="1">
    <location>
        <begin position="27"/>
        <end position="143"/>
    </location>
</feature>
<dbReference type="EMBL" id="FMZZ01000003">
    <property type="protein sequence ID" value="SDC68118.1"/>
    <property type="molecule type" value="Genomic_DNA"/>
</dbReference>
<dbReference type="Gene3D" id="3.40.50.1950">
    <property type="entry name" value="Flavin prenyltransferase-like"/>
    <property type="match status" value="1"/>
</dbReference>
<evidence type="ECO:0000259" key="1">
    <source>
        <dbReference type="Pfam" id="PF02441"/>
    </source>
</evidence>
<dbReference type="GO" id="GO:0003824">
    <property type="term" value="F:catalytic activity"/>
    <property type="evidence" value="ECO:0007669"/>
    <property type="project" value="InterPro"/>
</dbReference>